<dbReference type="InterPro" id="IPR031389">
    <property type="entry name" value="RBIS"/>
</dbReference>
<dbReference type="AlphaFoldDB" id="A0AAE1EWE6"/>
<dbReference type="EMBL" id="JAWQEG010004254">
    <property type="protein sequence ID" value="KAK3862413.1"/>
    <property type="molecule type" value="Genomic_DNA"/>
</dbReference>
<feature type="compositionally biased region" description="Low complexity" evidence="1">
    <location>
        <begin position="110"/>
        <end position="120"/>
    </location>
</feature>
<name>A0AAE1EWE6_PETCI</name>
<dbReference type="Pfam" id="PF15679">
    <property type="entry name" value="DUF4665"/>
    <property type="match status" value="1"/>
</dbReference>
<keyword evidence="3" id="KW-1185">Reference proteome</keyword>
<gene>
    <name evidence="2" type="ORF">Pcinc_031727</name>
</gene>
<organism evidence="2 3">
    <name type="scientific">Petrolisthes cinctipes</name>
    <name type="common">Flat porcelain crab</name>
    <dbReference type="NCBI Taxonomy" id="88211"/>
    <lineage>
        <taxon>Eukaryota</taxon>
        <taxon>Metazoa</taxon>
        <taxon>Ecdysozoa</taxon>
        <taxon>Arthropoda</taxon>
        <taxon>Crustacea</taxon>
        <taxon>Multicrustacea</taxon>
        <taxon>Malacostraca</taxon>
        <taxon>Eumalacostraca</taxon>
        <taxon>Eucarida</taxon>
        <taxon>Decapoda</taxon>
        <taxon>Pleocyemata</taxon>
        <taxon>Anomura</taxon>
        <taxon>Galatheoidea</taxon>
        <taxon>Porcellanidae</taxon>
        <taxon>Petrolisthes</taxon>
    </lineage>
</organism>
<protein>
    <submittedName>
        <fullName evidence="2">Uncharacterized protein</fullName>
    </submittedName>
</protein>
<comment type="caution">
    <text evidence="2">The sequence shown here is derived from an EMBL/GenBank/DDBJ whole genome shotgun (WGS) entry which is preliminary data.</text>
</comment>
<reference evidence="2" key="1">
    <citation type="submission" date="2023-10" db="EMBL/GenBank/DDBJ databases">
        <title>Genome assemblies of two species of porcelain crab, Petrolisthes cinctipes and Petrolisthes manimaculis (Anomura: Porcellanidae).</title>
        <authorList>
            <person name="Angst P."/>
        </authorList>
    </citation>
    <scope>NUCLEOTIDE SEQUENCE</scope>
    <source>
        <strain evidence="2">PB745_01</strain>
        <tissue evidence="2">Gill</tissue>
    </source>
</reference>
<evidence type="ECO:0000313" key="2">
    <source>
        <dbReference type="EMBL" id="KAK3862413.1"/>
    </source>
</evidence>
<dbReference type="GO" id="GO:0042254">
    <property type="term" value="P:ribosome biogenesis"/>
    <property type="evidence" value="ECO:0007669"/>
    <property type="project" value="InterPro"/>
</dbReference>
<evidence type="ECO:0000313" key="3">
    <source>
        <dbReference type="Proteomes" id="UP001286313"/>
    </source>
</evidence>
<dbReference type="Proteomes" id="UP001286313">
    <property type="component" value="Unassembled WGS sequence"/>
</dbReference>
<evidence type="ECO:0000256" key="1">
    <source>
        <dbReference type="SAM" id="MobiDB-lite"/>
    </source>
</evidence>
<accession>A0AAE1EWE6</accession>
<feature type="region of interest" description="Disordered" evidence="1">
    <location>
        <begin position="96"/>
        <end position="136"/>
    </location>
</feature>
<feature type="compositionally biased region" description="Basic and acidic residues" evidence="1">
    <location>
        <begin position="96"/>
        <end position="109"/>
    </location>
</feature>
<proteinExistence type="predicted"/>
<sequence length="136" mass="15149">MEMKKRKLRNENACKQTHVVPVVVWFVFKVSAMGKNKLGSKNPVNTGNPIYKRAGTGAPLKYKLKAKPVKMNLKKIKLANKEAIVSLDKKVDSFREALKTKPKTEDPKTDTTTQPPETEQSPPATVDEAMDAISKL</sequence>